<keyword evidence="4" id="KW-0697">Rotamase</keyword>
<comment type="function">
    <text evidence="7">Involved in protein export. Acts as a chaperone by maintaining the newly synthesized protein in an open conformation. Functions as a peptidyl-prolyl cis-trans isomerase.</text>
</comment>
<dbReference type="EC" id="5.2.1.8" evidence="3"/>
<protein>
    <recommendedName>
        <fullName evidence="3">peptidylprolyl isomerase</fullName>
        <ecNumber evidence="3">5.2.1.8</ecNumber>
    </recommendedName>
</protein>
<comment type="caution">
    <text evidence="9">The sequence shown here is derived from an EMBL/GenBank/DDBJ whole genome shotgun (WGS) entry which is preliminary data.</text>
</comment>
<evidence type="ECO:0000256" key="1">
    <source>
        <dbReference type="ARBA" id="ARBA00000971"/>
    </source>
</evidence>
<dbReference type="STRING" id="3775.A0A1Q3BF22"/>
<dbReference type="PANTHER" id="PTHR30560">
    <property type="entry name" value="TRIGGER FACTOR CHAPERONE AND PEPTIDYL-PROLYL CIS/TRANS ISOMERASE"/>
    <property type="match status" value="1"/>
</dbReference>
<dbReference type="GO" id="GO:0043022">
    <property type="term" value="F:ribosome binding"/>
    <property type="evidence" value="ECO:0007669"/>
    <property type="project" value="TreeGrafter"/>
</dbReference>
<dbReference type="InterPro" id="IPR036611">
    <property type="entry name" value="Trigger_fac_ribosome-bd_sf"/>
</dbReference>
<evidence type="ECO:0000256" key="2">
    <source>
        <dbReference type="ARBA" id="ARBA00005464"/>
    </source>
</evidence>
<proteinExistence type="inferred from homology"/>
<dbReference type="GO" id="GO:0015031">
    <property type="term" value="P:protein transport"/>
    <property type="evidence" value="ECO:0007669"/>
    <property type="project" value="InterPro"/>
</dbReference>
<name>A0A1Q3BF22_CEPFO</name>
<accession>A0A1Q3BF22</accession>
<evidence type="ECO:0000259" key="8">
    <source>
        <dbReference type="Pfam" id="PF05697"/>
    </source>
</evidence>
<dbReference type="EMBL" id="BDDD01000485">
    <property type="protein sequence ID" value="GAV66515.1"/>
    <property type="molecule type" value="Genomic_DNA"/>
</dbReference>
<evidence type="ECO:0000256" key="6">
    <source>
        <dbReference type="ARBA" id="ARBA00023235"/>
    </source>
</evidence>
<evidence type="ECO:0000313" key="9">
    <source>
        <dbReference type="EMBL" id="GAV66515.1"/>
    </source>
</evidence>
<keyword evidence="5" id="KW-0143">Chaperone</keyword>
<dbReference type="GO" id="GO:0043335">
    <property type="term" value="P:protein unfolding"/>
    <property type="evidence" value="ECO:0007669"/>
    <property type="project" value="TreeGrafter"/>
</dbReference>
<dbReference type="InterPro" id="IPR008881">
    <property type="entry name" value="Trigger_fac_ribosome-bd_bac"/>
</dbReference>
<feature type="domain" description="Trigger factor ribosome-binding bacterial" evidence="8">
    <location>
        <begin position="89"/>
        <end position="213"/>
    </location>
</feature>
<evidence type="ECO:0000256" key="5">
    <source>
        <dbReference type="ARBA" id="ARBA00023186"/>
    </source>
</evidence>
<evidence type="ECO:0000256" key="3">
    <source>
        <dbReference type="ARBA" id="ARBA00013194"/>
    </source>
</evidence>
<sequence length="228" mass="25495">MASMTMTTTSSHFQHTPNSIQFIVSSQRNIERVTVFNMQQNPCRRMSLFCNIHGRVVRQEVKPIFAVGSGLEASISDPKENVITFEDAKIVVESQDENKMKVRVDVNGAETQMVFDKVLAELASSAPPIPGFRRQKGGKTTKVPKDFLLQVLGEERVRKFVIQEIVTSTLADYAKKENLNVKDKKISTTQTVEELKKMYAPGNDFGFNAVLELEKTEIETSSSSSSDV</sequence>
<dbReference type="InParanoid" id="A0A1Q3BF22"/>
<comment type="similarity">
    <text evidence="2">Belongs to the FKBP-type PPIase family. Tig subfamily.</text>
</comment>
<dbReference type="AlphaFoldDB" id="A0A1Q3BF22"/>
<evidence type="ECO:0000256" key="4">
    <source>
        <dbReference type="ARBA" id="ARBA00023110"/>
    </source>
</evidence>
<dbReference type="OrthoDB" id="1918792at2759"/>
<dbReference type="GO" id="GO:0051083">
    <property type="term" value="P:'de novo' cotranslational protein folding"/>
    <property type="evidence" value="ECO:0007669"/>
    <property type="project" value="TreeGrafter"/>
</dbReference>
<dbReference type="Proteomes" id="UP000187406">
    <property type="component" value="Unassembled WGS sequence"/>
</dbReference>
<dbReference type="Pfam" id="PF05697">
    <property type="entry name" value="Trigger_N"/>
    <property type="match status" value="1"/>
</dbReference>
<dbReference type="GO" id="GO:0044183">
    <property type="term" value="F:protein folding chaperone"/>
    <property type="evidence" value="ECO:0007669"/>
    <property type="project" value="TreeGrafter"/>
</dbReference>
<dbReference type="SUPFAM" id="SSF102735">
    <property type="entry name" value="Trigger factor ribosome-binding domain"/>
    <property type="match status" value="1"/>
</dbReference>
<comment type="catalytic activity">
    <reaction evidence="1">
        <text>[protein]-peptidylproline (omega=180) = [protein]-peptidylproline (omega=0)</text>
        <dbReference type="Rhea" id="RHEA:16237"/>
        <dbReference type="Rhea" id="RHEA-COMP:10747"/>
        <dbReference type="Rhea" id="RHEA-COMP:10748"/>
        <dbReference type="ChEBI" id="CHEBI:83833"/>
        <dbReference type="ChEBI" id="CHEBI:83834"/>
        <dbReference type="EC" id="5.2.1.8"/>
    </reaction>
</comment>
<dbReference type="FunFam" id="3.30.70.1050:FF:000004">
    <property type="entry name" value="Trigger factor"/>
    <property type="match status" value="1"/>
</dbReference>
<dbReference type="PANTHER" id="PTHR30560:SF4">
    <property type="entry name" value="OS01G0894700 PROTEIN"/>
    <property type="match status" value="1"/>
</dbReference>
<evidence type="ECO:0000256" key="7">
    <source>
        <dbReference type="ARBA" id="ARBA00024849"/>
    </source>
</evidence>
<keyword evidence="6" id="KW-0413">Isomerase</keyword>
<gene>
    <name evidence="9" type="ORF">CFOL_v3_10025</name>
</gene>
<dbReference type="InterPro" id="IPR005215">
    <property type="entry name" value="Trig_fac"/>
</dbReference>
<dbReference type="GO" id="GO:0003755">
    <property type="term" value="F:peptidyl-prolyl cis-trans isomerase activity"/>
    <property type="evidence" value="ECO:0007669"/>
    <property type="project" value="UniProtKB-KW"/>
</dbReference>
<dbReference type="Gene3D" id="3.30.70.1050">
    <property type="entry name" value="Trigger factor ribosome-binding domain"/>
    <property type="match status" value="1"/>
</dbReference>
<keyword evidence="10" id="KW-1185">Reference proteome</keyword>
<reference evidence="10" key="1">
    <citation type="submission" date="2016-04" db="EMBL/GenBank/DDBJ databases">
        <title>Cephalotus genome sequencing.</title>
        <authorList>
            <person name="Fukushima K."/>
            <person name="Hasebe M."/>
            <person name="Fang X."/>
        </authorList>
    </citation>
    <scope>NUCLEOTIDE SEQUENCE [LARGE SCALE GENOMIC DNA]</scope>
    <source>
        <strain evidence="10">cv. St1</strain>
    </source>
</reference>
<evidence type="ECO:0000313" key="10">
    <source>
        <dbReference type="Proteomes" id="UP000187406"/>
    </source>
</evidence>
<organism evidence="9 10">
    <name type="scientific">Cephalotus follicularis</name>
    <name type="common">Albany pitcher plant</name>
    <dbReference type="NCBI Taxonomy" id="3775"/>
    <lineage>
        <taxon>Eukaryota</taxon>
        <taxon>Viridiplantae</taxon>
        <taxon>Streptophyta</taxon>
        <taxon>Embryophyta</taxon>
        <taxon>Tracheophyta</taxon>
        <taxon>Spermatophyta</taxon>
        <taxon>Magnoliopsida</taxon>
        <taxon>eudicotyledons</taxon>
        <taxon>Gunneridae</taxon>
        <taxon>Pentapetalae</taxon>
        <taxon>rosids</taxon>
        <taxon>fabids</taxon>
        <taxon>Oxalidales</taxon>
        <taxon>Cephalotaceae</taxon>
        <taxon>Cephalotus</taxon>
    </lineage>
</organism>